<dbReference type="GO" id="GO:0005829">
    <property type="term" value="C:cytosol"/>
    <property type="evidence" value="ECO:0007669"/>
    <property type="project" value="TreeGrafter"/>
</dbReference>
<feature type="site" description="Raises pKa of active site His" evidence="4">
    <location>
        <position position="170"/>
    </location>
</feature>
<evidence type="ECO:0000313" key="6">
    <source>
        <dbReference type="EMBL" id="EEF61283.1"/>
    </source>
</evidence>
<proteinExistence type="inferred from homology"/>
<keyword evidence="3 4" id="KW-0658">Purine biosynthesis</keyword>
<dbReference type="HAMAP" id="MF_01930">
    <property type="entry name" value="PurN"/>
    <property type="match status" value="1"/>
</dbReference>
<comment type="pathway">
    <text evidence="1 4">Purine metabolism; IMP biosynthesis via de novo pathway; N(2)-formyl-N(1)-(5-phospho-D-ribosyl)glycinamide from N(1)-(5-phospho-D-ribosyl)glycinamide (10-formyl THF route): step 1/1.</text>
</comment>
<dbReference type="Proteomes" id="UP000003688">
    <property type="component" value="Unassembled WGS sequence"/>
</dbReference>
<evidence type="ECO:0000313" key="7">
    <source>
        <dbReference type="Proteomes" id="UP000003688"/>
    </source>
</evidence>
<feature type="binding site" evidence="4">
    <location>
        <begin position="35"/>
        <end position="37"/>
    </location>
    <ligand>
        <name>N(1)-(5-phospho-beta-D-ribosyl)glycinamide</name>
        <dbReference type="ChEBI" id="CHEBI:143788"/>
    </ligand>
</feature>
<dbReference type="NCBIfam" id="TIGR00639">
    <property type="entry name" value="PurN"/>
    <property type="match status" value="1"/>
</dbReference>
<dbReference type="PANTHER" id="PTHR43369:SF2">
    <property type="entry name" value="PHOSPHORIBOSYLGLYCINAMIDE FORMYLTRANSFERASE"/>
    <property type="match status" value="1"/>
</dbReference>
<dbReference type="InterPro" id="IPR004607">
    <property type="entry name" value="GART"/>
</dbReference>
<dbReference type="SUPFAM" id="SSF53328">
    <property type="entry name" value="Formyltransferase"/>
    <property type="match status" value="1"/>
</dbReference>
<evidence type="ECO:0000256" key="3">
    <source>
        <dbReference type="ARBA" id="ARBA00022755"/>
    </source>
</evidence>
<dbReference type="EMBL" id="ABOX02000011">
    <property type="protein sequence ID" value="EEF61283.1"/>
    <property type="molecule type" value="Genomic_DNA"/>
</dbReference>
<keyword evidence="2 4" id="KW-0808">Transferase</keyword>
<feature type="binding site" evidence="4">
    <location>
        <position position="86"/>
    </location>
    <ligand>
        <name>(6R)-10-formyltetrahydrofolate</name>
        <dbReference type="ChEBI" id="CHEBI:195366"/>
    </ligand>
</feature>
<evidence type="ECO:0000256" key="2">
    <source>
        <dbReference type="ARBA" id="ARBA00022679"/>
    </source>
</evidence>
<organism evidence="6 7">
    <name type="scientific">Pedosphaera parvula (strain Ellin514)</name>
    <dbReference type="NCBI Taxonomy" id="320771"/>
    <lineage>
        <taxon>Bacteria</taxon>
        <taxon>Pseudomonadati</taxon>
        <taxon>Verrucomicrobiota</taxon>
        <taxon>Pedosphaerae</taxon>
        <taxon>Pedosphaerales</taxon>
        <taxon>Pedosphaeraceae</taxon>
        <taxon>Pedosphaera</taxon>
    </lineage>
</organism>
<dbReference type="Pfam" id="PF00551">
    <property type="entry name" value="Formyl_trans_N"/>
    <property type="match status" value="1"/>
</dbReference>
<accession>B9XGC1</accession>
<evidence type="ECO:0000256" key="1">
    <source>
        <dbReference type="ARBA" id="ARBA00005054"/>
    </source>
</evidence>
<comment type="function">
    <text evidence="4">Catalyzes the transfer of a formyl group from 10-formyltetrahydrofolate to 5-phospho-ribosyl-glycinamide (GAR), producing 5-phospho-ribosyl-N-formylglycinamide (FGAR) and tetrahydrofolate.</text>
</comment>
<evidence type="ECO:0000259" key="5">
    <source>
        <dbReference type="Pfam" id="PF00551"/>
    </source>
</evidence>
<sequence>MREKQKLAGMWFLTYEGRVSGERKYRLGVLGSGKGSNFVAIAEACQAGRIPVEVALVISDVENAGILEHARSRGIAARFIKPGQFRTKLDEEAERTYIDALKGAEVDLVVLAGFMRILKGEFLRTFEHRVINIHPSLLPSFPGLEAWKQALDYGVKVTGCTVHFVDQGVDTGPILAQQTVPVLTGDSAGSLHARIQEAERVLYPSTIGALARGEVFVQGRQTVWRKSTGD</sequence>
<dbReference type="UniPathway" id="UPA00074">
    <property type="reaction ID" value="UER00126"/>
</dbReference>
<feature type="active site" description="Proton donor" evidence="4">
    <location>
        <position position="134"/>
    </location>
</feature>
<dbReference type="InterPro" id="IPR036477">
    <property type="entry name" value="Formyl_transf_N_sf"/>
</dbReference>
<dbReference type="RefSeq" id="WP_007414867.1">
    <property type="nucleotide sequence ID" value="NZ_ABOX02000011.1"/>
</dbReference>
<comment type="catalytic activity">
    <reaction evidence="4">
        <text>N(1)-(5-phospho-beta-D-ribosyl)glycinamide + (6R)-10-formyltetrahydrofolate = N(2)-formyl-N(1)-(5-phospho-beta-D-ribosyl)glycinamide + (6S)-5,6,7,8-tetrahydrofolate + H(+)</text>
        <dbReference type="Rhea" id="RHEA:15053"/>
        <dbReference type="ChEBI" id="CHEBI:15378"/>
        <dbReference type="ChEBI" id="CHEBI:57453"/>
        <dbReference type="ChEBI" id="CHEBI:143788"/>
        <dbReference type="ChEBI" id="CHEBI:147286"/>
        <dbReference type="ChEBI" id="CHEBI:195366"/>
        <dbReference type="EC" id="2.1.2.2"/>
    </reaction>
</comment>
<dbReference type="AlphaFoldDB" id="B9XGC1"/>
<feature type="binding site" evidence="4">
    <location>
        <position position="132"/>
    </location>
    <ligand>
        <name>(6R)-10-formyltetrahydrofolate</name>
        <dbReference type="ChEBI" id="CHEBI:195366"/>
    </ligand>
</feature>
<dbReference type="EC" id="2.1.2.2" evidence="4"/>
<name>B9XGC1_PEDPL</name>
<dbReference type="Gene3D" id="3.40.50.170">
    <property type="entry name" value="Formyl transferase, N-terminal domain"/>
    <property type="match status" value="1"/>
</dbReference>
<feature type="domain" description="Formyl transferase N-terminal" evidence="5">
    <location>
        <begin position="27"/>
        <end position="207"/>
    </location>
</feature>
<reference evidence="6 7" key="1">
    <citation type="journal article" date="2011" name="J. Bacteriol.">
        <title>Genome sequence of 'Pedosphaera parvula' Ellin514, an aerobic Verrucomicrobial isolate from pasture soil.</title>
        <authorList>
            <person name="Kant R."/>
            <person name="van Passel M.W."/>
            <person name="Sangwan P."/>
            <person name="Palva A."/>
            <person name="Lucas S."/>
            <person name="Copeland A."/>
            <person name="Lapidus A."/>
            <person name="Glavina Del Rio T."/>
            <person name="Dalin E."/>
            <person name="Tice H."/>
            <person name="Bruce D."/>
            <person name="Goodwin L."/>
            <person name="Pitluck S."/>
            <person name="Chertkov O."/>
            <person name="Larimer F.W."/>
            <person name="Land M.L."/>
            <person name="Hauser L."/>
            <person name="Brettin T.S."/>
            <person name="Detter J.C."/>
            <person name="Han S."/>
            <person name="de Vos W.M."/>
            <person name="Janssen P.H."/>
            <person name="Smidt H."/>
        </authorList>
    </citation>
    <scope>NUCLEOTIDE SEQUENCE [LARGE SCALE GENOMIC DNA]</scope>
    <source>
        <strain evidence="6 7">Ellin514</strain>
    </source>
</reference>
<dbReference type="GO" id="GO:0006189">
    <property type="term" value="P:'de novo' IMP biosynthetic process"/>
    <property type="evidence" value="ECO:0007669"/>
    <property type="project" value="UniProtKB-UniRule"/>
</dbReference>
<dbReference type="GO" id="GO:0004644">
    <property type="term" value="F:phosphoribosylglycinamide formyltransferase activity"/>
    <property type="evidence" value="ECO:0007669"/>
    <property type="project" value="UniProtKB-UniRule"/>
</dbReference>
<feature type="binding site" evidence="4">
    <location>
        <begin position="115"/>
        <end position="118"/>
    </location>
    <ligand>
        <name>(6R)-10-formyltetrahydrofolate</name>
        <dbReference type="ChEBI" id="CHEBI:195366"/>
    </ligand>
</feature>
<dbReference type="STRING" id="320771.Cflav_PD4000"/>
<dbReference type="PANTHER" id="PTHR43369">
    <property type="entry name" value="PHOSPHORIBOSYLGLYCINAMIDE FORMYLTRANSFERASE"/>
    <property type="match status" value="1"/>
</dbReference>
<gene>
    <name evidence="4" type="primary">purN</name>
    <name evidence="6" type="ORF">Cflav_PD4000</name>
</gene>
<dbReference type="CDD" id="cd08645">
    <property type="entry name" value="FMT_core_GART"/>
    <property type="match status" value="1"/>
</dbReference>
<evidence type="ECO:0000256" key="4">
    <source>
        <dbReference type="HAMAP-Rule" id="MF_01930"/>
    </source>
</evidence>
<comment type="similarity">
    <text evidence="4">Belongs to the GART family.</text>
</comment>
<protein>
    <recommendedName>
        <fullName evidence="4">Phosphoribosylglycinamide formyltransferase</fullName>
        <ecNumber evidence="4">2.1.2.2</ecNumber>
    </recommendedName>
    <alternativeName>
        <fullName evidence="4">5'-phosphoribosylglycinamide transformylase</fullName>
    </alternativeName>
    <alternativeName>
        <fullName evidence="4">GAR transformylase</fullName>
        <shortName evidence="4">GART</shortName>
    </alternativeName>
</protein>
<dbReference type="InterPro" id="IPR002376">
    <property type="entry name" value="Formyl_transf_N"/>
</dbReference>
<keyword evidence="7" id="KW-1185">Reference proteome</keyword>
<comment type="caution">
    <text evidence="6">The sequence shown here is derived from an EMBL/GenBank/DDBJ whole genome shotgun (WGS) entry which is preliminary data.</text>
</comment>